<dbReference type="eggNOG" id="ENOG502RXNE">
    <property type="taxonomic scope" value="Eukaryota"/>
</dbReference>
<accession>A5DAI8</accession>
<reference evidence="2 3" key="1">
    <citation type="journal article" date="2009" name="Nature">
        <title>Evolution of pathogenicity and sexual reproduction in eight Candida genomes.</title>
        <authorList>
            <person name="Butler G."/>
            <person name="Rasmussen M.D."/>
            <person name="Lin M.F."/>
            <person name="Santos M.A."/>
            <person name="Sakthikumar S."/>
            <person name="Munro C.A."/>
            <person name="Rheinbay E."/>
            <person name="Grabherr M."/>
            <person name="Forche A."/>
            <person name="Reedy J.L."/>
            <person name="Agrafioti I."/>
            <person name="Arnaud M.B."/>
            <person name="Bates S."/>
            <person name="Brown A.J."/>
            <person name="Brunke S."/>
            <person name="Costanzo M.C."/>
            <person name="Fitzpatrick D.A."/>
            <person name="de Groot P.W."/>
            <person name="Harris D."/>
            <person name="Hoyer L.L."/>
            <person name="Hube B."/>
            <person name="Klis F.M."/>
            <person name="Kodira C."/>
            <person name="Lennard N."/>
            <person name="Logue M.E."/>
            <person name="Martin R."/>
            <person name="Neiman A.M."/>
            <person name="Nikolaou E."/>
            <person name="Quail M.A."/>
            <person name="Quinn J."/>
            <person name="Santos M.C."/>
            <person name="Schmitzberger F.F."/>
            <person name="Sherlock G."/>
            <person name="Shah P."/>
            <person name="Silverstein K.A."/>
            <person name="Skrzypek M.S."/>
            <person name="Soll D."/>
            <person name="Staggs R."/>
            <person name="Stansfield I."/>
            <person name="Stumpf M.P."/>
            <person name="Sudbery P.E."/>
            <person name="Srikantha T."/>
            <person name="Zeng Q."/>
            <person name="Berman J."/>
            <person name="Berriman M."/>
            <person name="Heitman J."/>
            <person name="Gow N.A."/>
            <person name="Lorenz M.C."/>
            <person name="Birren B.W."/>
            <person name="Kellis M."/>
            <person name="Cuomo C.A."/>
        </authorList>
    </citation>
    <scope>NUCLEOTIDE SEQUENCE [LARGE SCALE GENOMIC DNA]</scope>
    <source>
        <strain evidence="3">ATCC 6260 / CBS 566 / DSM 6381 / JCM 1539 / NBRC 10279 / NRRL Y-324</strain>
    </source>
</reference>
<dbReference type="RefSeq" id="XP_001486916.1">
    <property type="nucleotide sequence ID" value="XM_001486866.1"/>
</dbReference>
<feature type="domain" description="Domain of unknown function at the cortex 1" evidence="1">
    <location>
        <begin position="4"/>
        <end position="278"/>
    </location>
</feature>
<evidence type="ECO:0000259" key="1">
    <source>
        <dbReference type="Pfam" id="PF08588"/>
    </source>
</evidence>
<dbReference type="GeneID" id="5129305"/>
<dbReference type="InParanoid" id="A5DAI8"/>
<dbReference type="EMBL" id="CH408155">
    <property type="protein sequence ID" value="EDK36195.1"/>
    <property type="molecule type" value="Genomic_DNA"/>
</dbReference>
<proteinExistence type="predicted"/>
<gene>
    <name evidence="2" type="ORF">PGUG_00293</name>
</gene>
<dbReference type="HOGENOM" id="CLU_047849_0_1_1"/>
<dbReference type="PANTHER" id="PTHR34826">
    <property type="entry name" value="UPF0590 PROTEIN C409.17C"/>
    <property type="match status" value="1"/>
</dbReference>
<dbReference type="InterPro" id="IPR013897">
    <property type="entry name" value="Duc1"/>
</dbReference>
<keyword evidence="3" id="KW-1185">Reference proteome</keyword>
<dbReference type="VEuPathDB" id="FungiDB:PGUG_00293"/>
<protein>
    <recommendedName>
        <fullName evidence="1">Domain of unknown function at the cortex 1 domain-containing protein</fullName>
    </recommendedName>
</protein>
<evidence type="ECO:0000313" key="2">
    <source>
        <dbReference type="EMBL" id="EDK36195.1"/>
    </source>
</evidence>
<dbReference type="Pfam" id="PF08588">
    <property type="entry name" value="Duc1"/>
    <property type="match status" value="1"/>
</dbReference>
<dbReference type="PANTHER" id="PTHR34826:SF2">
    <property type="entry name" value="UPF0590 PROTEIN C409.17C"/>
    <property type="match status" value="1"/>
</dbReference>
<name>A5DAI8_PICGU</name>
<dbReference type="AlphaFoldDB" id="A5DAI8"/>
<organism evidence="2 3">
    <name type="scientific">Meyerozyma guilliermondii (strain ATCC 6260 / CBS 566 / DSM 6381 / JCM 1539 / NBRC 10279 / NRRL Y-324)</name>
    <name type="common">Yeast</name>
    <name type="synonym">Candida guilliermondii</name>
    <dbReference type="NCBI Taxonomy" id="294746"/>
    <lineage>
        <taxon>Eukaryota</taxon>
        <taxon>Fungi</taxon>
        <taxon>Dikarya</taxon>
        <taxon>Ascomycota</taxon>
        <taxon>Saccharomycotina</taxon>
        <taxon>Pichiomycetes</taxon>
        <taxon>Debaryomycetaceae</taxon>
        <taxon>Meyerozyma</taxon>
    </lineage>
</organism>
<dbReference type="STRING" id="294746.A5DAI8"/>
<dbReference type="Proteomes" id="UP000001997">
    <property type="component" value="Unassembled WGS sequence"/>
</dbReference>
<dbReference type="OrthoDB" id="2119945at2759"/>
<dbReference type="KEGG" id="pgu:PGUG_00293"/>
<evidence type="ECO:0000313" key="3">
    <source>
        <dbReference type="Proteomes" id="UP000001997"/>
    </source>
</evidence>
<dbReference type="OMA" id="NHELRYT"/>
<sequence length="281" mass="31382">MVKRLLIRAGTSYNPEESQVVPVNSGKAVSVESDIGLFKILISIKNFDGAKPHVANSFYNLGDGKYLNGESANTTESSETSPLPNLRLDVKFTPKTAIKGSELLFGNDFTIPIKEYVPTTLLSTGLRFFTWFINGTVKGDIYGEKPYLYSPALNSFTYMGVDLDKKNPKENLNSNTDNILTIPDNPPERKKFFTKLSHCEDFVYNDAATYTLQFDTNFVKMADSKYSVSIPTYGNSTFDIDVLRYANEKLDNFNWTIKQGGQDGVGHGRLGLIVNFALRDE</sequence>